<dbReference type="VEuPathDB" id="MicrosporidiaDB:H312_01391"/>
<reference evidence="2" key="1">
    <citation type="submission" date="2013-02" db="EMBL/GenBank/DDBJ databases">
        <authorList>
            <consortium name="The Broad Institute Genome Sequencing Platform"/>
            <person name="Cuomo C."/>
            <person name="Becnel J."/>
            <person name="Sanscrainte N."/>
            <person name="Walker B."/>
            <person name="Young S.K."/>
            <person name="Zeng Q."/>
            <person name="Gargeya S."/>
            <person name="Fitzgerald M."/>
            <person name="Haas B."/>
            <person name="Abouelleil A."/>
            <person name="Alvarado L."/>
            <person name="Arachchi H.M."/>
            <person name="Berlin A.M."/>
            <person name="Chapman S.B."/>
            <person name="Dewar J."/>
            <person name="Goldberg J."/>
            <person name="Griggs A."/>
            <person name="Gujja S."/>
            <person name="Hansen M."/>
            <person name="Howarth C."/>
            <person name="Imamovic A."/>
            <person name="Larimer J."/>
            <person name="McCowan C."/>
            <person name="Murphy C."/>
            <person name="Neiman D."/>
            <person name="Pearson M."/>
            <person name="Priest M."/>
            <person name="Roberts A."/>
            <person name="Saif S."/>
            <person name="Shea T."/>
            <person name="Sisk P."/>
            <person name="Sykes S."/>
            <person name="Wortman J."/>
            <person name="Nusbaum C."/>
            <person name="Birren B."/>
        </authorList>
    </citation>
    <scope>NUCLEOTIDE SEQUENCE [LARGE SCALE GENOMIC DNA]</scope>
    <source>
        <strain evidence="2">PRA339</strain>
    </source>
</reference>
<proteinExistence type="predicted"/>
<sequence length="80" mass="8926">MIFLKVVAVGCVSFGLFRRNFVPPGFEFTNSKQESLAHDDKATAAGEVLYMKPVPILQDFGMFDDHNSDSETYTPAAYNM</sequence>
<organism evidence="1 2">
    <name type="scientific">Anncaliia algerae PRA339</name>
    <dbReference type="NCBI Taxonomy" id="1288291"/>
    <lineage>
        <taxon>Eukaryota</taxon>
        <taxon>Fungi</taxon>
        <taxon>Fungi incertae sedis</taxon>
        <taxon>Microsporidia</taxon>
        <taxon>Tubulinosematoidea</taxon>
        <taxon>Tubulinosematidae</taxon>
        <taxon>Anncaliia</taxon>
    </lineage>
</organism>
<gene>
    <name evidence="1" type="ORF">H312_01391</name>
</gene>
<name>A0A059F2K1_9MICR</name>
<dbReference type="OrthoDB" id="2187388at2759"/>
<evidence type="ECO:0000313" key="2">
    <source>
        <dbReference type="Proteomes" id="UP000030655"/>
    </source>
</evidence>
<dbReference type="AlphaFoldDB" id="A0A059F2K1"/>
<evidence type="ECO:0000313" key="1">
    <source>
        <dbReference type="EMBL" id="KCZ81181.1"/>
    </source>
</evidence>
<keyword evidence="2" id="KW-1185">Reference proteome</keyword>
<dbReference type="HOGENOM" id="CLU_2589248_0_0_1"/>
<reference evidence="1 2" key="2">
    <citation type="submission" date="2014-03" db="EMBL/GenBank/DDBJ databases">
        <title>The Genome Sequence of Anncaliia algerae insect isolate PRA339.</title>
        <authorList>
            <consortium name="The Broad Institute Genome Sequencing Platform"/>
            <consortium name="The Broad Institute Genome Sequencing Center for Infectious Disease"/>
            <person name="Cuomo C."/>
            <person name="Becnel J."/>
            <person name="Sanscrainte N."/>
            <person name="Walker B."/>
            <person name="Young S.K."/>
            <person name="Zeng Q."/>
            <person name="Gargeya S."/>
            <person name="Fitzgerald M."/>
            <person name="Haas B."/>
            <person name="Abouelleil A."/>
            <person name="Alvarado L."/>
            <person name="Arachchi H.M."/>
            <person name="Berlin A.M."/>
            <person name="Chapman S.B."/>
            <person name="Dewar J."/>
            <person name="Goldberg J."/>
            <person name="Griggs A."/>
            <person name="Gujja S."/>
            <person name="Hansen M."/>
            <person name="Howarth C."/>
            <person name="Imamovic A."/>
            <person name="Larimer J."/>
            <person name="McCowan C."/>
            <person name="Murphy C."/>
            <person name="Neiman D."/>
            <person name="Pearson M."/>
            <person name="Priest M."/>
            <person name="Roberts A."/>
            <person name="Saif S."/>
            <person name="Shea T."/>
            <person name="Sisk P."/>
            <person name="Sykes S."/>
            <person name="Wortman J."/>
            <person name="Nusbaum C."/>
            <person name="Birren B."/>
        </authorList>
    </citation>
    <scope>NUCLEOTIDE SEQUENCE [LARGE SCALE GENOMIC DNA]</scope>
    <source>
        <strain evidence="1 2">PRA339</strain>
    </source>
</reference>
<dbReference type="EMBL" id="KK365148">
    <property type="protein sequence ID" value="KCZ81181.1"/>
    <property type="molecule type" value="Genomic_DNA"/>
</dbReference>
<dbReference type="Proteomes" id="UP000030655">
    <property type="component" value="Unassembled WGS sequence"/>
</dbReference>
<accession>A0A059F2K1</accession>
<protein>
    <submittedName>
        <fullName evidence="1">Uncharacterized protein</fullName>
    </submittedName>
</protein>